<dbReference type="OrthoDB" id="3209743at2759"/>
<organism evidence="1 2">
    <name type="scientific">Sphaerobolus stellatus (strain SS14)</name>
    <dbReference type="NCBI Taxonomy" id="990650"/>
    <lineage>
        <taxon>Eukaryota</taxon>
        <taxon>Fungi</taxon>
        <taxon>Dikarya</taxon>
        <taxon>Basidiomycota</taxon>
        <taxon>Agaricomycotina</taxon>
        <taxon>Agaricomycetes</taxon>
        <taxon>Phallomycetidae</taxon>
        <taxon>Geastrales</taxon>
        <taxon>Sphaerobolaceae</taxon>
        <taxon>Sphaerobolus</taxon>
    </lineage>
</organism>
<reference evidence="1 2" key="1">
    <citation type="submission" date="2014-06" db="EMBL/GenBank/DDBJ databases">
        <title>Evolutionary Origins and Diversification of the Mycorrhizal Mutualists.</title>
        <authorList>
            <consortium name="DOE Joint Genome Institute"/>
            <consortium name="Mycorrhizal Genomics Consortium"/>
            <person name="Kohler A."/>
            <person name="Kuo A."/>
            <person name="Nagy L.G."/>
            <person name="Floudas D."/>
            <person name="Copeland A."/>
            <person name="Barry K.W."/>
            <person name="Cichocki N."/>
            <person name="Veneault-Fourrey C."/>
            <person name="LaButti K."/>
            <person name="Lindquist E.A."/>
            <person name="Lipzen A."/>
            <person name="Lundell T."/>
            <person name="Morin E."/>
            <person name="Murat C."/>
            <person name="Riley R."/>
            <person name="Ohm R."/>
            <person name="Sun H."/>
            <person name="Tunlid A."/>
            <person name="Henrissat B."/>
            <person name="Grigoriev I.V."/>
            <person name="Hibbett D.S."/>
            <person name="Martin F."/>
        </authorList>
    </citation>
    <scope>NUCLEOTIDE SEQUENCE [LARGE SCALE GENOMIC DNA]</scope>
    <source>
        <strain evidence="1 2">SS14</strain>
    </source>
</reference>
<proteinExistence type="predicted"/>
<evidence type="ECO:0000313" key="1">
    <source>
        <dbReference type="EMBL" id="KIJ33869.1"/>
    </source>
</evidence>
<dbReference type="EMBL" id="KN837207">
    <property type="protein sequence ID" value="KIJ33869.1"/>
    <property type="molecule type" value="Genomic_DNA"/>
</dbReference>
<dbReference type="Proteomes" id="UP000054279">
    <property type="component" value="Unassembled WGS sequence"/>
</dbReference>
<dbReference type="HOGENOM" id="CLU_940634_0_0_1"/>
<keyword evidence="2" id="KW-1185">Reference proteome</keyword>
<name>A0A0C9UGI2_SPHS4</name>
<dbReference type="AlphaFoldDB" id="A0A0C9UGI2"/>
<accession>A0A0C9UGI2</accession>
<evidence type="ECO:0000313" key="2">
    <source>
        <dbReference type="Proteomes" id="UP000054279"/>
    </source>
</evidence>
<sequence>MLMPSDSNAKLVLLEIGATPTNLAEWSTRMGGVLHPTYAQEAYCRAHEILGRMKNALLQHHGYRQRPLPLEQRGMEQQKYDSILFAVESQPPSLPSIFSTASPASSYLPITPVDAQPPPPPFINPWKDSKPVPEYSTVPPIPAHLSSHQISFAPPPMPLRIKLPYNAAPFFDPDPERLAQNVEIKLHPLFHNVLLPSSTDIIGPDPARDIIYLLQCLFPFIVRIVTIEKGWRTARGLPPAKWINTHRDMLSHCFGYPGVNSLHQLASEPKVAFIATPPPDTELTELGHEGLCKFDM</sequence>
<protein>
    <submittedName>
        <fullName evidence="1">Uncharacterized protein</fullName>
    </submittedName>
</protein>
<gene>
    <name evidence="1" type="ORF">M422DRAFT_264161</name>
</gene>